<evidence type="ECO:0000256" key="6">
    <source>
        <dbReference type="SAM" id="MobiDB-lite"/>
    </source>
</evidence>
<sequence>MTSPGSSYDPLTDGPDRPPRRRPGPTVGAVTHVLVTGGAGFIGTHVVTALREAGHRVTVADAGHPGAHREPLPDAVAGAPVRRLDLRDRAAITDALAGVDVVVHQAAMVGLGVDLDDLPEYVGCNDLGTAVLLAAMARAGIHRLVLASSMVVYGEGAYTCPAHGPARPAPRTVADLAAGRFEPACPQCGTALEPGLVTEDAPLDPRSVYAATKVAQEHLTAAWARQTGGAVVALRYHNVYGPGMPRDTPYSGVAAIFRSALEAGRAPRVFEDGGQRRDFVHVRDVAAANLAALTATGTMSGWRAYNVASGHPVTVGEIAGELARAADGPSPLVTGEFRLGDVRHVVASPARARAELGFRAAVPPAAGIAEFASAPLRG</sequence>
<proteinExistence type="inferred from homology"/>
<dbReference type="Gene3D" id="3.40.50.720">
    <property type="entry name" value="NAD(P)-binding Rossmann-like Domain"/>
    <property type="match status" value="1"/>
</dbReference>
<dbReference type="GO" id="GO:0033499">
    <property type="term" value="P:galactose catabolic process via UDP-galactose, Leloir pathway"/>
    <property type="evidence" value="ECO:0007669"/>
    <property type="project" value="TreeGrafter"/>
</dbReference>
<feature type="domain" description="NAD-dependent epimerase/dehydratase" evidence="7">
    <location>
        <begin position="33"/>
        <end position="162"/>
    </location>
</feature>
<protein>
    <recommendedName>
        <fullName evidence="3">UDP-glucose 4-epimerase</fullName>
    </recommendedName>
    <alternativeName>
        <fullName evidence="5">Galactowaldenase</fullName>
    </alternativeName>
    <alternativeName>
        <fullName evidence="4">UDP-galactose 4-epimerase</fullName>
    </alternativeName>
</protein>
<dbReference type="STRING" id="35752.SAMN05421541_11989"/>
<accession>A0A1I2L5U2</accession>
<evidence type="ECO:0000256" key="2">
    <source>
        <dbReference type="ARBA" id="ARBA00007637"/>
    </source>
</evidence>
<evidence type="ECO:0000313" key="8">
    <source>
        <dbReference type="EMBL" id="SFF72486.1"/>
    </source>
</evidence>
<organism evidence="8 9">
    <name type="scientific">Actinoplanes philippinensis</name>
    <dbReference type="NCBI Taxonomy" id="35752"/>
    <lineage>
        <taxon>Bacteria</taxon>
        <taxon>Bacillati</taxon>
        <taxon>Actinomycetota</taxon>
        <taxon>Actinomycetes</taxon>
        <taxon>Micromonosporales</taxon>
        <taxon>Micromonosporaceae</taxon>
        <taxon>Actinoplanes</taxon>
    </lineage>
</organism>
<dbReference type="InterPro" id="IPR036291">
    <property type="entry name" value="NAD(P)-bd_dom_sf"/>
</dbReference>
<dbReference type="PANTHER" id="PTHR43725:SF53">
    <property type="entry name" value="UDP-ARABINOSE 4-EPIMERASE 1"/>
    <property type="match status" value="1"/>
</dbReference>
<evidence type="ECO:0000313" key="9">
    <source>
        <dbReference type="Proteomes" id="UP000199645"/>
    </source>
</evidence>
<evidence type="ECO:0000256" key="5">
    <source>
        <dbReference type="ARBA" id="ARBA00033067"/>
    </source>
</evidence>
<dbReference type="InterPro" id="IPR001509">
    <property type="entry name" value="Epimerase_deHydtase"/>
</dbReference>
<evidence type="ECO:0000256" key="3">
    <source>
        <dbReference type="ARBA" id="ARBA00018569"/>
    </source>
</evidence>
<dbReference type="AlphaFoldDB" id="A0A1I2L5U2"/>
<evidence type="ECO:0000256" key="1">
    <source>
        <dbReference type="ARBA" id="ARBA00004947"/>
    </source>
</evidence>
<dbReference type="EMBL" id="FONV01000019">
    <property type="protein sequence ID" value="SFF72486.1"/>
    <property type="molecule type" value="Genomic_DNA"/>
</dbReference>
<comment type="similarity">
    <text evidence="2">Belongs to the NAD(P)-dependent epimerase/dehydratase family.</text>
</comment>
<dbReference type="SUPFAM" id="SSF51735">
    <property type="entry name" value="NAD(P)-binding Rossmann-fold domains"/>
    <property type="match status" value="1"/>
</dbReference>
<evidence type="ECO:0000256" key="4">
    <source>
        <dbReference type="ARBA" id="ARBA00031367"/>
    </source>
</evidence>
<dbReference type="OrthoDB" id="9801785at2"/>
<feature type="region of interest" description="Disordered" evidence="6">
    <location>
        <begin position="1"/>
        <end position="27"/>
    </location>
</feature>
<keyword evidence="9" id="KW-1185">Reference proteome</keyword>
<feature type="domain" description="NAD-dependent epimerase/dehydratase" evidence="7">
    <location>
        <begin position="198"/>
        <end position="308"/>
    </location>
</feature>
<reference evidence="8 9" key="1">
    <citation type="submission" date="2016-10" db="EMBL/GenBank/DDBJ databases">
        <authorList>
            <person name="de Groot N.N."/>
        </authorList>
    </citation>
    <scope>NUCLEOTIDE SEQUENCE [LARGE SCALE GENOMIC DNA]</scope>
    <source>
        <strain evidence="8 9">DSM 43019</strain>
    </source>
</reference>
<dbReference type="Pfam" id="PF01370">
    <property type="entry name" value="Epimerase"/>
    <property type="match status" value="2"/>
</dbReference>
<name>A0A1I2L5U2_9ACTN</name>
<gene>
    <name evidence="8" type="ORF">SAMN05421541_11989</name>
</gene>
<evidence type="ECO:0000259" key="7">
    <source>
        <dbReference type="Pfam" id="PF01370"/>
    </source>
</evidence>
<dbReference type="PANTHER" id="PTHR43725">
    <property type="entry name" value="UDP-GLUCOSE 4-EPIMERASE"/>
    <property type="match status" value="1"/>
</dbReference>
<dbReference type="Proteomes" id="UP000199645">
    <property type="component" value="Unassembled WGS sequence"/>
</dbReference>
<dbReference type="PRINTS" id="PR01713">
    <property type="entry name" value="NUCEPIMERASE"/>
</dbReference>
<comment type="pathway">
    <text evidence="1">Carbohydrate metabolism; galactose metabolism.</text>
</comment>